<organism evidence="3 4">
    <name type="scientific">Acidisphaera rubrifaciens HS-AP3</name>
    <dbReference type="NCBI Taxonomy" id="1231350"/>
    <lineage>
        <taxon>Bacteria</taxon>
        <taxon>Pseudomonadati</taxon>
        <taxon>Pseudomonadota</taxon>
        <taxon>Alphaproteobacteria</taxon>
        <taxon>Acetobacterales</taxon>
        <taxon>Acetobacteraceae</taxon>
        <taxon>Acidisphaera</taxon>
    </lineage>
</organism>
<evidence type="ECO:0000313" key="4">
    <source>
        <dbReference type="Proteomes" id="UP000032680"/>
    </source>
</evidence>
<dbReference type="PANTHER" id="PTHR28641">
    <property type="match status" value="1"/>
</dbReference>
<dbReference type="InterPro" id="IPR035372">
    <property type="entry name" value="MCD_N"/>
</dbReference>
<dbReference type="InterPro" id="IPR038351">
    <property type="entry name" value="MCD_N_sf"/>
</dbReference>
<gene>
    <name evidence="3" type="ORF">Asru_0527_02</name>
</gene>
<dbReference type="Proteomes" id="UP000032680">
    <property type="component" value="Unassembled WGS sequence"/>
</dbReference>
<dbReference type="OrthoDB" id="5292736at2"/>
<dbReference type="Gene3D" id="3.40.630.150">
    <property type="entry name" value="Malonyl-CoA decarboxylase, catalytic domain"/>
    <property type="match status" value="1"/>
</dbReference>
<dbReference type="InterPro" id="IPR038917">
    <property type="entry name" value="Malonyl_CoA_deC"/>
</dbReference>
<sequence>MSDAPLPPPAGLFDRALRRIRGVWHDMATGIGVTADADDSVAAQMRACLDGRGGEVSARNRAAKLAETYLARDAAGRAEFLRDLAGFDADLQAVAVAYERVVAAPDAAARAVAAAALRQALEPPRIRLLTQFTSIPDGMKFLVDLRASLLAMRKSDPLLAALESDLRSLLASWFDVSFLELACVDWNSPAALLERLAGYEAVHSIRSWRDLKNRLDSDRRCYAFFHPRMPSEPLIFVEVALVQGLADSVQRLLDQRAPALDPRAADTAIFYSISNCQRGLAGISFGNFLIKRVVELLGQEFRNIKAYATLSPIPGFRRWLDGRLAADDAVLTEEESSALRAAMPTADTGAAALSAILATRGFQRDPVLAPAVEPVLVRLAARYLLVESAPARGEGRAGRALDPVAHFHLTNGARIERLDWLGDTSEKGVKESATLMVNYLYDPARIEAHHEDYVGSGKRAASSAVRRLVRG</sequence>
<feature type="domain" description="Malonyl-CoA decarboxylase N-terminal" evidence="2">
    <location>
        <begin position="87"/>
        <end position="174"/>
    </location>
</feature>
<evidence type="ECO:0000313" key="3">
    <source>
        <dbReference type="EMBL" id="GAN77938.1"/>
    </source>
</evidence>
<accession>A0A0D6P9R3</accession>
<evidence type="ECO:0000259" key="2">
    <source>
        <dbReference type="Pfam" id="PF17408"/>
    </source>
</evidence>
<dbReference type="AlphaFoldDB" id="A0A0D6P9R3"/>
<dbReference type="Pfam" id="PF17408">
    <property type="entry name" value="MCD_N"/>
    <property type="match status" value="1"/>
</dbReference>
<evidence type="ECO:0000259" key="1">
    <source>
        <dbReference type="Pfam" id="PF05292"/>
    </source>
</evidence>
<dbReference type="Gene3D" id="1.20.140.90">
    <property type="entry name" value="Malonyl-CoA decarboxylase, oligemerization domain"/>
    <property type="match status" value="1"/>
</dbReference>
<dbReference type="InterPro" id="IPR007956">
    <property type="entry name" value="Malonyl_CoA_deC_C"/>
</dbReference>
<name>A0A0D6P9R3_9PROT</name>
<feature type="domain" description="Malonyl-CoA decarboxylase C-terminal" evidence="1">
    <location>
        <begin position="177"/>
        <end position="442"/>
    </location>
</feature>
<keyword evidence="4" id="KW-1185">Reference proteome</keyword>
<dbReference type="GO" id="GO:0050080">
    <property type="term" value="F:malonyl-CoA decarboxylase activity"/>
    <property type="evidence" value="ECO:0007669"/>
    <property type="project" value="InterPro"/>
</dbReference>
<proteinExistence type="predicted"/>
<dbReference type="Pfam" id="PF05292">
    <property type="entry name" value="MCD"/>
    <property type="match status" value="1"/>
</dbReference>
<dbReference type="PANTHER" id="PTHR28641:SF1">
    <property type="entry name" value="MALONYL-COA DECARBOXYLASE, MITOCHONDRIAL"/>
    <property type="match status" value="1"/>
</dbReference>
<comment type="caution">
    <text evidence="3">The sequence shown here is derived from an EMBL/GenBank/DDBJ whole genome shotgun (WGS) entry which is preliminary data.</text>
</comment>
<dbReference type="RefSeq" id="WP_048862253.1">
    <property type="nucleotide sequence ID" value="NZ_BANB01000527.1"/>
</dbReference>
<dbReference type="GO" id="GO:0006633">
    <property type="term" value="P:fatty acid biosynthetic process"/>
    <property type="evidence" value="ECO:0007669"/>
    <property type="project" value="InterPro"/>
</dbReference>
<dbReference type="InterPro" id="IPR042303">
    <property type="entry name" value="Malonyl_CoA_deC_C_sf"/>
</dbReference>
<reference evidence="3 4" key="1">
    <citation type="submission" date="2012-11" db="EMBL/GenBank/DDBJ databases">
        <title>Whole genome sequence of Acidisphaera rubrifaciens HS-AP3.</title>
        <authorList>
            <person name="Azuma Y."/>
            <person name="Higashiura N."/>
            <person name="Hirakawa H."/>
            <person name="Matsushita K."/>
        </authorList>
    </citation>
    <scope>NUCLEOTIDE SEQUENCE [LARGE SCALE GENOMIC DNA]</scope>
    <source>
        <strain evidence="3 4">HS-AP3</strain>
    </source>
</reference>
<protein>
    <submittedName>
        <fullName evidence="3">Malonyl-CoA decarboxylase</fullName>
    </submittedName>
</protein>
<dbReference type="EMBL" id="BANB01000527">
    <property type="protein sequence ID" value="GAN77938.1"/>
    <property type="molecule type" value="Genomic_DNA"/>
</dbReference>